<feature type="transmembrane region" description="Helical" evidence="1">
    <location>
        <begin position="103"/>
        <end position="123"/>
    </location>
</feature>
<comment type="caution">
    <text evidence="2">The sequence shown here is derived from an EMBL/GenBank/DDBJ whole genome shotgun (WGS) entry which is preliminary data.</text>
</comment>
<name>A0ABW5B4I7_9BACT</name>
<evidence type="ECO:0000313" key="3">
    <source>
        <dbReference type="Proteomes" id="UP001597414"/>
    </source>
</evidence>
<gene>
    <name evidence="2" type="ORF">ACFSKV_01850</name>
</gene>
<feature type="transmembrane region" description="Helical" evidence="1">
    <location>
        <begin position="7"/>
        <end position="25"/>
    </location>
</feature>
<proteinExistence type="predicted"/>
<organism evidence="2 3">
    <name type="scientific">Shivajiella indica</name>
    <dbReference type="NCBI Taxonomy" id="872115"/>
    <lineage>
        <taxon>Bacteria</taxon>
        <taxon>Pseudomonadati</taxon>
        <taxon>Bacteroidota</taxon>
        <taxon>Cytophagia</taxon>
        <taxon>Cytophagales</taxon>
        <taxon>Cyclobacteriaceae</taxon>
        <taxon>Shivajiella</taxon>
    </lineage>
</organism>
<dbReference type="InterPro" id="IPR049713">
    <property type="entry name" value="Pr6Pr-like"/>
</dbReference>
<sequence length="200" mass="23262">MKKYSALIFAVIAWFAVIVQFYLILESQSNPIGETIIRFFSYFTILTNTLVACYFSSQVFELGEKSVWNKPGMLTAITVYIIVVGIVYQIVLRPIWNPQGLAILVDELLHSVNPLLVLWFWWLYEEKSKVEWVQVPYWLLYPFFYLIYILGRGQFSGFYPYPFMNVTELGFPMVALNSLVLFAVFLSLSGMLVFLGRKIQ</sequence>
<feature type="transmembrane region" description="Helical" evidence="1">
    <location>
        <begin position="135"/>
        <end position="151"/>
    </location>
</feature>
<evidence type="ECO:0000313" key="2">
    <source>
        <dbReference type="EMBL" id="MFD2200291.1"/>
    </source>
</evidence>
<dbReference type="RefSeq" id="WP_380799929.1">
    <property type="nucleotide sequence ID" value="NZ_JBHUIV010000004.1"/>
</dbReference>
<dbReference type="EMBL" id="JBHUIV010000004">
    <property type="protein sequence ID" value="MFD2200291.1"/>
    <property type="molecule type" value="Genomic_DNA"/>
</dbReference>
<evidence type="ECO:0000256" key="1">
    <source>
        <dbReference type="SAM" id="Phobius"/>
    </source>
</evidence>
<feature type="transmembrane region" description="Helical" evidence="1">
    <location>
        <begin position="171"/>
        <end position="195"/>
    </location>
</feature>
<protein>
    <submittedName>
        <fullName evidence="2">Pr6Pr family membrane protein</fullName>
    </submittedName>
</protein>
<dbReference type="NCBIfam" id="NF038065">
    <property type="entry name" value="Pr6Pr"/>
    <property type="match status" value="1"/>
</dbReference>
<feature type="transmembrane region" description="Helical" evidence="1">
    <location>
        <begin position="37"/>
        <end position="60"/>
    </location>
</feature>
<keyword evidence="1" id="KW-0812">Transmembrane</keyword>
<feature type="transmembrane region" description="Helical" evidence="1">
    <location>
        <begin position="72"/>
        <end position="91"/>
    </location>
</feature>
<keyword evidence="3" id="KW-1185">Reference proteome</keyword>
<accession>A0ABW5B4I7</accession>
<reference evidence="3" key="1">
    <citation type="journal article" date="2019" name="Int. J. Syst. Evol. Microbiol.">
        <title>The Global Catalogue of Microorganisms (GCM) 10K type strain sequencing project: providing services to taxonomists for standard genome sequencing and annotation.</title>
        <authorList>
            <consortium name="The Broad Institute Genomics Platform"/>
            <consortium name="The Broad Institute Genome Sequencing Center for Infectious Disease"/>
            <person name="Wu L."/>
            <person name="Ma J."/>
        </authorList>
    </citation>
    <scope>NUCLEOTIDE SEQUENCE [LARGE SCALE GENOMIC DNA]</scope>
    <source>
        <strain evidence="3">KCTC 19812</strain>
    </source>
</reference>
<dbReference type="Proteomes" id="UP001597414">
    <property type="component" value="Unassembled WGS sequence"/>
</dbReference>
<keyword evidence="1" id="KW-0472">Membrane</keyword>
<keyword evidence="1" id="KW-1133">Transmembrane helix</keyword>